<keyword evidence="1" id="KW-0846">Cobalamin</keyword>
<dbReference type="Gene3D" id="3.20.20.240">
    <property type="entry name" value="Methylmalonyl-CoA mutase"/>
    <property type="match status" value="1"/>
</dbReference>
<sequence length="457" mass="47562">MRTSTLLAAGAPAAVRRRSTTPFGAAVAAAAAAGRLVVQPRMGFPDVADMLTGLRAVTAADATTVGTVTLDSYTRVGDHASARKALDEGSDLNGFPIVAHGADVTRDMIARVGGGADFAIQVRHGSPLPLGIVQALLDAGLDATEGGPVSYCLPYSRTPLAEAVTAWADSCELFAEQVDGAHLESFGGCMLGQLCPPGLLVAISVLEGMFFKQHGLHSVSLSYAQGTSFAQDVDAIGAMRRLAGELLGDLQWHVVLYTYMGVFPRTPAGALSLLRDSAVLAAVTGTERMIVKTPAEAHRIPTVADNIQALQEAARAAESAARLPLDALGVAAANPAGDNPVYAEARALIDAVLNLDADIGTALLKAFAKGYLDVPYCLHADNAQRSRSYIAGDGTLQWQSVGSMPLTTTAPAGARQLRAEAFLDMLSFVQRRYDAAALEEIPTADPSALLSTALLKD</sequence>
<dbReference type="PIRSF" id="PIRSF001495">
    <property type="entry name" value="Met_asp_mut_epsi"/>
    <property type="match status" value="1"/>
</dbReference>
<evidence type="ECO:0000256" key="1">
    <source>
        <dbReference type="ARBA" id="ARBA00022628"/>
    </source>
</evidence>
<dbReference type="InterPro" id="IPR016176">
    <property type="entry name" value="Cbl-dep_enz_cat"/>
</dbReference>
<accession>A0ABV5PKV2</accession>
<dbReference type="Pfam" id="PF06368">
    <property type="entry name" value="Met_asp_mut_E"/>
    <property type="match status" value="1"/>
</dbReference>
<dbReference type="SUPFAM" id="SSF51703">
    <property type="entry name" value="Cobalamin (vitamin B12)-dependent enzymes"/>
    <property type="match status" value="1"/>
</dbReference>
<name>A0ABV5PKV2_STRCM</name>
<protein>
    <submittedName>
        <fullName evidence="4">Methylaspartate mutase</fullName>
    </submittedName>
</protein>
<organism evidence="4 5">
    <name type="scientific">Streptomyces cremeus</name>
    <dbReference type="NCBI Taxonomy" id="66881"/>
    <lineage>
        <taxon>Bacteria</taxon>
        <taxon>Bacillati</taxon>
        <taxon>Actinomycetota</taxon>
        <taxon>Actinomycetes</taxon>
        <taxon>Kitasatosporales</taxon>
        <taxon>Streptomycetaceae</taxon>
        <taxon>Streptomyces</taxon>
    </lineage>
</organism>
<keyword evidence="3" id="KW-0170">Cobalt</keyword>
<keyword evidence="5" id="KW-1185">Reference proteome</keyword>
<evidence type="ECO:0000256" key="2">
    <source>
        <dbReference type="ARBA" id="ARBA00023235"/>
    </source>
</evidence>
<evidence type="ECO:0000313" key="4">
    <source>
        <dbReference type="EMBL" id="MFB9523648.1"/>
    </source>
</evidence>
<dbReference type="EMBL" id="JBHMCR010000019">
    <property type="protein sequence ID" value="MFB9523648.1"/>
    <property type="molecule type" value="Genomic_DNA"/>
</dbReference>
<evidence type="ECO:0000313" key="5">
    <source>
        <dbReference type="Proteomes" id="UP001589718"/>
    </source>
</evidence>
<dbReference type="InterPro" id="IPR006396">
    <property type="entry name" value="Glu_mut_E"/>
</dbReference>
<comment type="caution">
    <text evidence="4">The sequence shown here is derived from an EMBL/GenBank/DDBJ whole genome shotgun (WGS) entry which is preliminary data.</text>
</comment>
<keyword evidence="2" id="KW-0413">Isomerase</keyword>
<gene>
    <name evidence="4" type="ORF">ACFFTU_27245</name>
</gene>
<proteinExistence type="predicted"/>
<evidence type="ECO:0000256" key="3">
    <source>
        <dbReference type="ARBA" id="ARBA00023285"/>
    </source>
</evidence>
<reference evidence="4 5" key="1">
    <citation type="submission" date="2024-09" db="EMBL/GenBank/DDBJ databases">
        <authorList>
            <person name="Sun Q."/>
            <person name="Mori K."/>
        </authorList>
    </citation>
    <scope>NUCLEOTIDE SEQUENCE [LARGE SCALE GENOMIC DNA]</scope>
    <source>
        <strain evidence="4 5">JCM 4362</strain>
    </source>
</reference>
<dbReference type="Proteomes" id="UP001589718">
    <property type="component" value="Unassembled WGS sequence"/>
</dbReference>
<dbReference type="RefSeq" id="WP_345219001.1">
    <property type="nucleotide sequence ID" value="NZ_BAAAXE010000001.1"/>
</dbReference>